<feature type="transmembrane region" description="Helical" evidence="1">
    <location>
        <begin position="12"/>
        <end position="35"/>
    </location>
</feature>
<feature type="transmembrane region" description="Helical" evidence="1">
    <location>
        <begin position="81"/>
        <end position="104"/>
    </location>
</feature>
<comment type="caution">
    <text evidence="2">The sequence shown here is derived from an EMBL/GenBank/DDBJ whole genome shotgun (WGS) entry which is preliminary data.</text>
</comment>
<name>A0ABN1J439_9FLAO</name>
<accession>A0ABN1J439</accession>
<keyword evidence="1" id="KW-0812">Transmembrane</keyword>
<keyword evidence="3" id="KW-1185">Reference proteome</keyword>
<gene>
    <name evidence="2" type="ORF">GCM10009430_36990</name>
</gene>
<evidence type="ECO:0000313" key="2">
    <source>
        <dbReference type="EMBL" id="GAA0728144.1"/>
    </source>
</evidence>
<evidence type="ECO:0000313" key="3">
    <source>
        <dbReference type="Proteomes" id="UP001501758"/>
    </source>
</evidence>
<evidence type="ECO:0000256" key="1">
    <source>
        <dbReference type="SAM" id="Phobius"/>
    </source>
</evidence>
<feature type="transmembrane region" description="Helical" evidence="1">
    <location>
        <begin position="47"/>
        <end position="69"/>
    </location>
</feature>
<organism evidence="2 3">
    <name type="scientific">Aquimarina litoralis</name>
    <dbReference type="NCBI Taxonomy" id="584605"/>
    <lineage>
        <taxon>Bacteria</taxon>
        <taxon>Pseudomonadati</taxon>
        <taxon>Bacteroidota</taxon>
        <taxon>Flavobacteriia</taxon>
        <taxon>Flavobacteriales</taxon>
        <taxon>Flavobacteriaceae</taxon>
        <taxon>Aquimarina</taxon>
    </lineage>
</organism>
<sequence>MIDSNTTQVMIQLLMGLVYAIPSLLFIIISIYYLLKMGSQIDGTLILIGNVITFLCVIIGQIVFIQFAFYEKWQHTGYSYISTGISIFSFIGRVVFAVGVFLLIKKMIKQKNSNS</sequence>
<reference evidence="2 3" key="1">
    <citation type="journal article" date="2019" name="Int. J. Syst. Evol. Microbiol.">
        <title>The Global Catalogue of Microorganisms (GCM) 10K type strain sequencing project: providing services to taxonomists for standard genome sequencing and annotation.</title>
        <authorList>
            <consortium name="The Broad Institute Genomics Platform"/>
            <consortium name="The Broad Institute Genome Sequencing Center for Infectious Disease"/>
            <person name="Wu L."/>
            <person name="Ma J."/>
        </authorList>
    </citation>
    <scope>NUCLEOTIDE SEQUENCE [LARGE SCALE GENOMIC DNA]</scope>
    <source>
        <strain evidence="2 3">JCM 15974</strain>
    </source>
</reference>
<protein>
    <submittedName>
        <fullName evidence="2">Uncharacterized protein</fullName>
    </submittedName>
</protein>
<dbReference type="EMBL" id="BAAAGE010000003">
    <property type="protein sequence ID" value="GAA0728144.1"/>
    <property type="molecule type" value="Genomic_DNA"/>
</dbReference>
<proteinExistence type="predicted"/>
<keyword evidence="1" id="KW-0472">Membrane</keyword>
<keyword evidence="1" id="KW-1133">Transmembrane helix</keyword>
<dbReference type="Proteomes" id="UP001501758">
    <property type="component" value="Unassembled WGS sequence"/>
</dbReference>